<dbReference type="SUPFAM" id="SSF55486">
    <property type="entry name" value="Metalloproteases ('zincins'), catalytic domain"/>
    <property type="match status" value="1"/>
</dbReference>
<comment type="cofactor">
    <cofactor evidence="1">
        <name>Zn(2+)</name>
        <dbReference type="ChEBI" id="CHEBI:29105"/>
    </cofactor>
</comment>
<dbReference type="PANTHER" id="PTHR11733">
    <property type="entry name" value="ZINC METALLOPROTEASE FAMILY M13 NEPRILYSIN-RELATED"/>
    <property type="match status" value="1"/>
</dbReference>
<dbReference type="CDD" id="cd08662">
    <property type="entry name" value="M13"/>
    <property type="match status" value="1"/>
</dbReference>
<evidence type="ECO:0000256" key="1">
    <source>
        <dbReference type="ARBA" id="ARBA00001947"/>
    </source>
</evidence>
<dbReference type="PROSITE" id="PS51885">
    <property type="entry name" value="NEPRILYSIN"/>
    <property type="match status" value="1"/>
</dbReference>
<evidence type="ECO:0000256" key="4">
    <source>
        <dbReference type="ARBA" id="ARBA00022723"/>
    </source>
</evidence>
<dbReference type="InterPro" id="IPR008753">
    <property type="entry name" value="Peptidase_M13_N"/>
</dbReference>
<evidence type="ECO:0000256" key="5">
    <source>
        <dbReference type="ARBA" id="ARBA00022801"/>
    </source>
</evidence>
<keyword evidence="6" id="KW-0862">Zinc</keyword>
<keyword evidence="5" id="KW-0378">Hydrolase</keyword>
<feature type="domain" description="Peptidase M13 N-terminal" evidence="9">
    <location>
        <begin position="14"/>
        <end position="391"/>
    </location>
</feature>
<name>A0ABZ0Z1Q7_9CAUD</name>
<sequence length="650" mass="75890">MKNIFDNVDTSYKPGEDFYLFATGNWLVNNPQPKEYPTWDVFTQLDSDNTHRVFDIITKKIDDSIISKKIHDFYEIIMDWDRRNKEGIMSAISFISKHAYYPNGNENIISVTNSDYIIDSAKNNIELFFSTYLSPDSKGSGKYEVNIYQGGLGLGNRDYYMTDSEENRKVVSAYKEYLTNMFEKYTGELSSKYFDAIWNVEKKLAEVSYTEEQLMDPILNYNKISVDELSAETDFDWRTYLCNLGYTETDTVIVNNLEFLKVACKLFKTLSTETLKFIYAWNIMNIASNKLSDDIYDIVFKFYKVFSGATVQIPKWKRAVNKVNSIFASSIGEIYVRYYFDEKSKIKVNNIVHYLKNAFAEIINEQQWMSQETKDKALDKLVSMKLKIGYPDKFIDYSDIPVSKELSYFDNYMNIRKYLFEKDKQLHYNKDIDPGEWYMAPQTINAYYDCIQNEICFPAGILQYPFFANDRSFAENVGAIGTIIAHEITHAFDNRGRLYDKNGVLTNWWTDKESEEFNKLTDNTKARFDKIEVLPGLHCNGALTLSENIADYGGLKIAYRACQNYYSQKDVNGIVKNVNWKHAFFLSFANNWAGITTNENIRAMVINNEHSVNRVRVNGTLSMFDMWYETYDVKETDPLYVNKEDRAKIW</sequence>
<dbReference type="PRINTS" id="PR00786">
    <property type="entry name" value="NEPRILYSIN"/>
</dbReference>
<dbReference type="InterPro" id="IPR042089">
    <property type="entry name" value="Peptidase_M13_dom_2"/>
</dbReference>
<keyword evidence="3" id="KW-0645">Protease</keyword>
<protein>
    <submittedName>
        <fullName evidence="10">Neutral endopeptidase</fullName>
    </submittedName>
</protein>
<dbReference type="Gene3D" id="3.40.390.10">
    <property type="entry name" value="Collagenase (Catalytic Domain)"/>
    <property type="match status" value="1"/>
</dbReference>
<dbReference type="Pfam" id="PF01431">
    <property type="entry name" value="Peptidase_M13"/>
    <property type="match status" value="1"/>
</dbReference>
<reference evidence="10 11" key="1">
    <citation type="submission" date="2023-11" db="EMBL/GenBank/DDBJ databases">
        <authorList>
            <person name="Cook R."/>
            <person name="Crisci M."/>
            <person name="Pye H."/>
            <person name="Adriaenssens E."/>
            <person name="Santini J."/>
        </authorList>
    </citation>
    <scope>NUCLEOTIDE SEQUENCE [LARGE SCALE GENOMIC DNA]</scope>
    <source>
        <strain evidence="10">Lak_Megaphage_RVC_JS4_GC31</strain>
    </source>
</reference>
<proteinExistence type="inferred from homology"/>
<evidence type="ECO:0000256" key="2">
    <source>
        <dbReference type="ARBA" id="ARBA00007357"/>
    </source>
</evidence>
<dbReference type="PANTHER" id="PTHR11733:SF167">
    <property type="entry name" value="FI17812P1-RELATED"/>
    <property type="match status" value="1"/>
</dbReference>
<feature type="domain" description="Peptidase M13 C-terminal" evidence="8">
    <location>
        <begin position="445"/>
        <end position="646"/>
    </location>
</feature>
<evidence type="ECO:0000313" key="11">
    <source>
        <dbReference type="Proteomes" id="UP001349343"/>
    </source>
</evidence>
<evidence type="ECO:0000259" key="9">
    <source>
        <dbReference type="Pfam" id="PF05649"/>
    </source>
</evidence>
<dbReference type="Pfam" id="PF05649">
    <property type="entry name" value="Peptidase_M13_N"/>
    <property type="match status" value="1"/>
</dbReference>
<evidence type="ECO:0000256" key="7">
    <source>
        <dbReference type="ARBA" id="ARBA00023049"/>
    </source>
</evidence>
<comment type="similarity">
    <text evidence="2">Belongs to the peptidase M13 family.</text>
</comment>
<keyword evidence="7" id="KW-0482">Metalloprotease</keyword>
<dbReference type="InterPro" id="IPR000718">
    <property type="entry name" value="Peptidase_M13"/>
</dbReference>
<dbReference type="EMBL" id="OR769222">
    <property type="protein sequence ID" value="WQJ53124.1"/>
    <property type="molecule type" value="Genomic_DNA"/>
</dbReference>
<dbReference type="InterPro" id="IPR024079">
    <property type="entry name" value="MetalloPept_cat_dom_sf"/>
</dbReference>
<dbReference type="Gene3D" id="1.10.1380.10">
    <property type="entry name" value="Neutral endopeptidase , domain2"/>
    <property type="match status" value="1"/>
</dbReference>
<evidence type="ECO:0000259" key="8">
    <source>
        <dbReference type="Pfam" id="PF01431"/>
    </source>
</evidence>
<keyword evidence="4" id="KW-0479">Metal-binding</keyword>
<keyword evidence="11" id="KW-1185">Reference proteome</keyword>
<dbReference type="Proteomes" id="UP001349343">
    <property type="component" value="Segment"/>
</dbReference>
<evidence type="ECO:0000313" key="10">
    <source>
        <dbReference type="EMBL" id="WQJ53124.1"/>
    </source>
</evidence>
<accession>A0ABZ0Z1Q7</accession>
<evidence type="ECO:0000256" key="3">
    <source>
        <dbReference type="ARBA" id="ARBA00022670"/>
    </source>
</evidence>
<organism evidence="10 11">
    <name type="scientific">phage Lak_Megaphage_RVC_JS4_GC31</name>
    <dbReference type="NCBI Taxonomy" id="3109228"/>
    <lineage>
        <taxon>Viruses</taxon>
        <taxon>Duplodnaviria</taxon>
        <taxon>Heunggongvirae</taxon>
        <taxon>Uroviricota</taxon>
        <taxon>Caudoviricetes</taxon>
        <taxon>Caudoviricetes code 15 clade</taxon>
    </lineage>
</organism>
<dbReference type="InterPro" id="IPR018497">
    <property type="entry name" value="Peptidase_M13_C"/>
</dbReference>
<evidence type="ECO:0000256" key="6">
    <source>
        <dbReference type="ARBA" id="ARBA00022833"/>
    </source>
</evidence>